<feature type="domain" description="GP-PDE" evidence="1">
    <location>
        <begin position="9"/>
        <end position="248"/>
    </location>
</feature>
<evidence type="ECO:0000259" key="1">
    <source>
        <dbReference type="PROSITE" id="PS51704"/>
    </source>
</evidence>
<dbReference type="AlphaFoldDB" id="A0AB37HYC1"/>
<accession>A0AB37HYC1</accession>
<dbReference type="InterPro" id="IPR017946">
    <property type="entry name" value="PLC-like_Pdiesterase_TIM-brl"/>
</dbReference>
<dbReference type="PANTHER" id="PTHR46211:SF1">
    <property type="entry name" value="GLYCEROPHOSPHODIESTER PHOSPHODIESTERASE, CYTOPLASMIC"/>
    <property type="match status" value="1"/>
</dbReference>
<sequence length="254" mass="29134">MNVNNQNCKLKIAHRGVPSLAPENTMISFKRAIEFNIDVLEIDIHRTIDGELVVIHDPTTNRTSQEKGVINKLTYETLTKYDVGKWKGQAYIGEQIPLFQDVLKLIKDTHIKLLIEIKQPENYPNIESDIIAMIKQHDISYNQIMIQSFNRNSIQKISTLLPDIELGVLIKKKNRFISKRAIKKIGEYANYINPNYKIVTRKFVEAAHASQLKVLPYTINNKSTAQKMLAMGVDGLISDYAHLLDEWMKSSIIK</sequence>
<dbReference type="PROSITE" id="PS51704">
    <property type="entry name" value="GP_PDE"/>
    <property type="match status" value="1"/>
</dbReference>
<evidence type="ECO:0000313" key="2">
    <source>
        <dbReference type="EMBL" id="QRN92328.1"/>
    </source>
</evidence>
<dbReference type="GO" id="GO:0006629">
    <property type="term" value="P:lipid metabolic process"/>
    <property type="evidence" value="ECO:0007669"/>
    <property type="project" value="InterPro"/>
</dbReference>
<gene>
    <name evidence="2" type="ORF">JRU67_06010</name>
</gene>
<protein>
    <recommendedName>
        <fullName evidence="1">GP-PDE domain-containing protein</fullName>
    </recommendedName>
</protein>
<name>A0AB37HYC1_MAMSC</name>
<dbReference type="RefSeq" id="WP_025905514.1">
    <property type="nucleotide sequence ID" value="NZ_CP065795.1"/>
</dbReference>
<dbReference type="PANTHER" id="PTHR46211">
    <property type="entry name" value="GLYCEROPHOSPHORYL DIESTER PHOSPHODIESTERASE"/>
    <property type="match status" value="1"/>
</dbReference>
<reference evidence="2" key="1">
    <citation type="submission" date="2021-02" db="EMBL/GenBank/DDBJ databases">
        <title>cfr and optrA-positive Staphylococcus spp.</title>
        <authorList>
            <person name="Chen L."/>
        </authorList>
    </citation>
    <scope>NUCLEOTIDE SEQUENCE</scope>
    <source>
        <strain evidence="2">GDQ20D70P</strain>
    </source>
</reference>
<dbReference type="Pfam" id="PF03009">
    <property type="entry name" value="GDPD"/>
    <property type="match status" value="1"/>
</dbReference>
<organism evidence="2 3">
    <name type="scientific">Mammaliicoccus sciuri</name>
    <name type="common">Staphylococcus sciuri</name>
    <dbReference type="NCBI Taxonomy" id="1296"/>
    <lineage>
        <taxon>Bacteria</taxon>
        <taxon>Bacillati</taxon>
        <taxon>Bacillota</taxon>
        <taxon>Bacilli</taxon>
        <taxon>Bacillales</taxon>
        <taxon>Staphylococcaceae</taxon>
        <taxon>Mammaliicoccus</taxon>
    </lineage>
</organism>
<dbReference type="InterPro" id="IPR030395">
    <property type="entry name" value="GP_PDE_dom"/>
</dbReference>
<dbReference type="Gene3D" id="3.20.20.190">
    <property type="entry name" value="Phosphatidylinositol (PI) phosphodiesterase"/>
    <property type="match status" value="1"/>
</dbReference>
<dbReference type="SUPFAM" id="SSF51695">
    <property type="entry name" value="PLC-like phosphodiesterases"/>
    <property type="match status" value="1"/>
</dbReference>
<evidence type="ECO:0000313" key="3">
    <source>
        <dbReference type="Proteomes" id="UP000640299"/>
    </source>
</evidence>
<dbReference type="GO" id="GO:0008081">
    <property type="term" value="F:phosphoric diester hydrolase activity"/>
    <property type="evidence" value="ECO:0007669"/>
    <property type="project" value="InterPro"/>
</dbReference>
<dbReference type="EMBL" id="CP069389">
    <property type="protein sequence ID" value="QRN92328.1"/>
    <property type="molecule type" value="Genomic_DNA"/>
</dbReference>
<dbReference type="Proteomes" id="UP000640299">
    <property type="component" value="Chromosome"/>
</dbReference>
<proteinExistence type="predicted"/>